<dbReference type="eggNOG" id="ENOG5032F5G">
    <property type="taxonomic scope" value="Bacteria"/>
</dbReference>
<proteinExistence type="predicted"/>
<accession>A1ZGN3</accession>
<dbReference type="AlphaFoldDB" id="A1ZGN3"/>
<sequence>MKNSCLIPKKNTWSLEALSLKTLIVMSSRLKKADLTKPRKTLEALFRKKLKPENLEENSPYKAVGQLIRGDWQRTRHEKKAFYHFLDNIARRKGYEIYREAEALLAVFGQASQWLRLPKGWMPTQTEDTQTVFSDLVHYLFAQYEVPQFMDNAWHKGNVVHIDWFIHLGKGQNIRTAPNMYAHLTKKMAHHFLQAPADYTIEEALTYGQVTALGGDDLLIKQLLNSPLLGICQDQGFWLSLLQFFLNNKELAQDNHIKNIVEFINIKRMTDVVVDDYGQLTGKVGRPYLLKQKTAVSMMREVRVWQQKMANSYSYDQLTTWAPVKVNNFLKKGNGITYRIMQLTNNFALLREGEKNETLCGQLYASMPNR</sequence>
<protein>
    <submittedName>
        <fullName evidence="1">Uncharacterized protein</fullName>
    </submittedName>
</protein>
<name>A1ZGN3_MICM2</name>
<reference evidence="1 2" key="1">
    <citation type="submission" date="2007-01" db="EMBL/GenBank/DDBJ databases">
        <authorList>
            <person name="Haygood M."/>
            <person name="Podell S."/>
            <person name="Anderson C."/>
            <person name="Hopkinson B."/>
            <person name="Roe K."/>
            <person name="Barbeau K."/>
            <person name="Gaasterland T."/>
            <person name="Ferriera S."/>
            <person name="Johnson J."/>
            <person name="Kravitz S."/>
            <person name="Beeson K."/>
            <person name="Sutton G."/>
            <person name="Rogers Y.-H."/>
            <person name="Friedman R."/>
            <person name="Frazier M."/>
            <person name="Venter J.C."/>
        </authorList>
    </citation>
    <scope>NUCLEOTIDE SEQUENCE [LARGE SCALE GENOMIC DNA]</scope>
    <source>
        <strain evidence="1 2">ATCC 23134</strain>
    </source>
</reference>
<comment type="caution">
    <text evidence="1">The sequence shown here is derived from an EMBL/GenBank/DDBJ whole genome shotgun (WGS) entry which is preliminary data.</text>
</comment>
<keyword evidence="2" id="KW-1185">Reference proteome</keyword>
<dbReference type="Proteomes" id="UP000004095">
    <property type="component" value="Unassembled WGS sequence"/>
</dbReference>
<organism evidence="1 2">
    <name type="scientific">Microscilla marina ATCC 23134</name>
    <dbReference type="NCBI Taxonomy" id="313606"/>
    <lineage>
        <taxon>Bacteria</taxon>
        <taxon>Pseudomonadati</taxon>
        <taxon>Bacteroidota</taxon>
        <taxon>Cytophagia</taxon>
        <taxon>Cytophagales</taxon>
        <taxon>Microscillaceae</taxon>
        <taxon>Microscilla</taxon>
    </lineage>
</organism>
<gene>
    <name evidence="1" type="ORF">M23134_03288</name>
</gene>
<evidence type="ECO:0000313" key="1">
    <source>
        <dbReference type="EMBL" id="EAY30650.1"/>
    </source>
</evidence>
<evidence type="ECO:0000313" key="2">
    <source>
        <dbReference type="Proteomes" id="UP000004095"/>
    </source>
</evidence>
<dbReference type="EMBL" id="AAWS01000006">
    <property type="protein sequence ID" value="EAY30650.1"/>
    <property type="molecule type" value="Genomic_DNA"/>
</dbReference>